<dbReference type="Gene3D" id="1.10.579.10">
    <property type="entry name" value="DNA Cyclobutane Dipyrimidine Photolyase, subunit A, domain 3"/>
    <property type="match status" value="1"/>
</dbReference>
<dbReference type="RefSeq" id="WP_011797524.1">
    <property type="nucleotide sequence ID" value="NZ_CP023687.1"/>
</dbReference>
<dbReference type="EMBL" id="CP127363">
    <property type="protein sequence ID" value="WIY49294.1"/>
    <property type="molecule type" value="Genomic_DNA"/>
</dbReference>
<dbReference type="Gene3D" id="1.10.10.1710">
    <property type="entry name" value="Deoxyribodipyrimidine photolyase-related"/>
    <property type="match status" value="1"/>
</dbReference>
<dbReference type="Gene3D" id="3.40.50.620">
    <property type="entry name" value="HUPs"/>
    <property type="match status" value="1"/>
</dbReference>
<dbReference type="Proteomes" id="UP001242732">
    <property type="component" value="Chromosome"/>
</dbReference>
<dbReference type="GeneID" id="79789496"/>
<keyword evidence="2" id="KW-1185">Reference proteome</keyword>
<organism evidence="1 2">
    <name type="scientific">Paracidovorax citrulli</name>
    <name type="common">Acidovorax citrulli</name>
    <dbReference type="NCBI Taxonomy" id="80869"/>
    <lineage>
        <taxon>Bacteria</taxon>
        <taxon>Pseudomonadati</taxon>
        <taxon>Pseudomonadota</taxon>
        <taxon>Betaproteobacteria</taxon>
        <taxon>Burkholderiales</taxon>
        <taxon>Comamonadaceae</taxon>
        <taxon>Paracidovorax</taxon>
    </lineage>
</organism>
<dbReference type="InterPro" id="IPR007357">
    <property type="entry name" value="PhrB-like"/>
</dbReference>
<accession>A0ABY9AQT0</accession>
<gene>
    <name evidence="1" type="ORF">QRO08_01610</name>
</gene>
<reference evidence="1 2" key="1">
    <citation type="submission" date="2023-06" db="EMBL/GenBank/DDBJ databases">
        <authorList>
            <person name="Ham H."/>
            <person name="Park D.S."/>
        </authorList>
    </citation>
    <scope>NUCLEOTIDE SEQUENCE [LARGE SCALE GENOMIC DNA]</scope>
    <source>
        <strain evidence="1 2">KACC 17005</strain>
    </source>
</reference>
<sequence>MESPAPATTTTARPVRALVLVLGDQLDPDAAAFDGFDPRQDMAWMAEVEEESTHVWSSRPRIALFLAAMRHFAQALRALGRPLDYRRLDDDREPACRTLADALRAAIRTHRPRRLVMTAPGDWRVWKALSAVAADAGLPLETRPDRHFFATVREFADFRRQLAGRPLRLETFYRAMRRRHGILMDGRQPEGGAWNYDKDNRRPFGPQGPGMVPGRCRFEPDAITREVLQMVARRFGDHPGALESFAWPVTRAQALHALADFVDHRLPAFGPFQDAMWPGEPWLYHSHLSAALNLKLIHPREVVAATEAAYRSGRVPLASAEGFIRQILGWREYVRGIYWTEMPSYRDRNALGADAPLPAWYWTGDTPFACLRQAIRQTLDHGYAHHIQRLMVTGLFALLLGVRPQAVHAWYLAVYVDAVEWVELPNTLGMSQYADGGLMASKPYIATGKYIQRMGGPCATCRHDPDAFLGDTACPFTTLYRDFLLRHRELLADVPRMAAQLARLETMRPQEREAIRSRAEELRREHGRDAWPD</sequence>
<dbReference type="Gene3D" id="1.25.40.80">
    <property type="match status" value="1"/>
</dbReference>
<dbReference type="PANTHER" id="PTHR38657">
    <property type="entry name" value="SLR1343 PROTEIN"/>
    <property type="match status" value="1"/>
</dbReference>
<name>A0ABY9AQT0_PARCI</name>
<dbReference type="Pfam" id="PF04244">
    <property type="entry name" value="DPRP"/>
    <property type="match status" value="1"/>
</dbReference>
<evidence type="ECO:0000313" key="2">
    <source>
        <dbReference type="Proteomes" id="UP001242732"/>
    </source>
</evidence>
<dbReference type="InterPro" id="IPR052551">
    <property type="entry name" value="UV-DNA_repair_photolyase"/>
</dbReference>
<evidence type="ECO:0000313" key="1">
    <source>
        <dbReference type="EMBL" id="WIY49294.1"/>
    </source>
</evidence>
<dbReference type="InterPro" id="IPR014729">
    <property type="entry name" value="Rossmann-like_a/b/a_fold"/>
</dbReference>
<proteinExistence type="predicted"/>
<dbReference type="SUPFAM" id="SSF48173">
    <property type="entry name" value="Cryptochrome/photolyase FAD-binding domain"/>
    <property type="match status" value="1"/>
</dbReference>
<dbReference type="PANTHER" id="PTHR38657:SF1">
    <property type="entry name" value="SLR1343 PROTEIN"/>
    <property type="match status" value="1"/>
</dbReference>
<protein>
    <submittedName>
        <fullName evidence="1">Cryptochrome/photolyase family protein</fullName>
    </submittedName>
</protein>
<dbReference type="InterPro" id="IPR036134">
    <property type="entry name" value="Crypto/Photolyase_FAD-like_sf"/>
</dbReference>